<comment type="caution">
    <text evidence="5">Lacks conserved residue(s) required for the propagation of feature annotation.</text>
</comment>
<proteinExistence type="inferred from homology"/>
<dbReference type="PANTHER" id="PTHR31154:SF4">
    <property type="entry name" value="MEMBRANE TRANSPORTER PROTEIN"/>
    <property type="match status" value="1"/>
</dbReference>
<evidence type="ECO:0000256" key="1">
    <source>
        <dbReference type="ARBA" id="ARBA00004141"/>
    </source>
</evidence>
<dbReference type="GO" id="GO:0005886">
    <property type="term" value="C:plasma membrane"/>
    <property type="evidence" value="ECO:0007669"/>
    <property type="project" value="UniProtKB-SubCell"/>
</dbReference>
<feature type="transmembrane region" description="Helical" evidence="5">
    <location>
        <begin position="267"/>
        <end position="286"/>
    </location>
</feature>
<evidence type="ECO:0000313" key="7">
    <source>
        <dbReference type="Proteomes" id="UP000095766"/>
    </source>
</evidence>
<evidence type="ECO:0000256" key="5">
    <source>
        <dbReference type="RuleBase" id="RU363041"/>
    </source>
</evidence>
<dbReference type="EMBL" id="CZAO01000012">
    <property type="protein sequence ID" value="CUP92605.1"/>
    <property type="molecule type" value="Genomic_DNA"/>
</dbReference>
<dbReference type="AlphaFoldDB" id="A0A174SAY6"/>
<feature type="transmembrane region" description="Helical" evidence="5">
    <location>
        <begin position="170"/>
        <end position="200"/>
    </location>
</feature>
<reference evidence="6 7" key="1">
    <citation type="submission" date="2015-09" db="EMBL/GenBank/DDBJ databases">
        <authorList>
            <consortium name="Pathogen Informatics"/>
        </authorList>
    </citation>
    <scope>NUCLEOTIDE SEQUENCE [LARGE SCALE GENOMIC DNA]</scope>
    <source>
        <strain evidence="6 7">2789STDY5834898</strain>
    </source>
</reference>
<evidence type="ECO:0000313" key="6">
    <source>
        <dbReference type="EMBL" id="CUP92605.1"/>
    </source>
</evidence>
<gene>
    <name evidence="6" type="ORF">ERS852510_02689</name>
</gene>
<feature type="transmembrane region" description="Helical" evidence="5">
    <location>
        <begin position="131"/>
        <end position="149"/>
    </location>
</feature>
<keyword evidence="3 5" id="KW-1133">Transmembrane helix</keyword>
<feature type="transmembrane region" description="Helical" evidence="5">
    <location>
        <begin position="104"/>
        <end position="125"/>
    </location>
</feature>
<comment type="similarity">
    <text evidence="5">Belongs to the 4-toluene sulfonate uptake permease (TSUP) (TC 2.A.102) family.</text>
</comment>
<accession>A0A174SAY6</accession>
<keyword evidence="4 5" id="KW-0472">Membrane</keyword>
<keyword evidence="5" id="KW-1003">Cell membrane</keyword>
<feature type="transmembrane region" description="Helical" evidence="5">
    <location>
        <begin position="6"/>
        <end position="28"/>
    </location>
</feature>
<sequence>MKYYKYFTFIVLIVWFSVMSINELWYLYENEWPISLTMVFGSFIAGASAEGGGAVAFPVFTLLFDMSPYTARNFSFAIQAIGMTSASLLILGKKIPIDKAAIKYCGISGIIGLIVGAFLIADNIPPKEVKLFFVSLWLSFGLVMLFNTFKKERIVILRIKIDQRKDAIILILFGFFGGIISSIFGNGVDIFSFCLLTLYFRLSEKIATPTSVIIMTINTIVGLFIHVFLLKDFDHKVLGYWLSAAPVALLCAPLGAFFISFISRKNIAAFLIFLIFIQFITAMIIIKPNNVQITLCFLVFIVGGSLFVALNKYHKKIKINNLTSNSDMTKTYNDGF</sequence>
<dbReference type="InterPro" id="IPR002781">
    <property type="entry name" value="TM_pro_TauE-like"/>
</dbReference>
<keyword evidence="2 5" id="KW-0812">Transmembrane</keyword>
<dbReference type="PANTHER" id="PTHR31154">
    <property type="entry name" value="MEMBRANE TRANSPORTER PROTEIN"/>
    <property type="match status" value="1"/>
</dbReference>
<organism evidence="6 7">
    <name type="scientific">Bacteroides uniformis</name>
    <dbReference type="NCBI Taxonomy" id="820"/>
    <lineage>
        <taxon>Bacteria</taxon>
        <taxon>Pseudomonadati</taxon>
        <taxon>Bacteroidota</taxon>
        <taxon>Bacteroidia</taxon>
        <taxon>Bacteroidales</taxon>
        <taxon>Bacteroidaceae</taxon>
        <taxon>Bacteroides</taxon>
    </lineage>
</organism>
<evidence type="ECO:0000256" key="3">
    <source>
        <dbReference type="ARBA" id="ARBA00022989"/>
    </source>
</evidence>
<comment type="subcellular location">
    <subcellularLocation>
        <location evidence="5">Cell membrane</location>
        <topology evidence="5">Multi-pass membrane protein</topology>
    </subcellularLocation>
    <subcellularLocation>
        <location evidence="1">Membrane</location>
        <topology evidence="1">Multi-pass membrane protein</topology>
    </subcellularLocation>
</comment>
<evidence type="ECO:0000256" key="4">
    <source>
        <dbReference type="ARBA" id="ARBA00023136"/>
    </source>
</evidence>
<feature type="transmembrane region" description="Helical" evidence="5">
    <location>
        <begin position="237"/>
        <end position="261"/>
    </location>
</feature>
<feature type="transmembrane region" description="Helical" evidence="5">
    <location>
        <begin position="206"/>
        <end position="230"/>
    </location>
</feature>
<dbReference type="Pfam" id="PF01925">
    <property type="entry name" value="TauE"/>
    <property type="match status" value="1"/>
</dbReference>
<feature type="transmembrane region" description="Helical" evidence="5">
    <location>
        <begin position="40"/>
        <end position="64"/>
    </location>
</feature>
<feature type="transmembrane region" description="Helical" evidence="5">
    <location>
        <begin position="293"/>
        <end position="310"/>
    </location>
</feature>
<dbReference type="RefSeq" id="WP_057253686.1">
    <property type="nucleotide sequence ID" value="NZ_CZAO01000012.1"/>
</dbReference>
<dbReference type="Proteomes" id="UP000095766">
    <property type="component" value="Unassembled WGS sequence"/>
</dbReference>
<feature type="transmembrane region" description="Helical" evidence="5">
    <location>
        <begin position="76"/>
        <end position="92"/>
    </location>
</feature>
<name>A0A174SAY6_BACUN</name>
<evidence type="ECO:0000256" key="2">
    <source>
        <dbReference type="ARBA" id="ARBA00022692"/>
    </source>
</evidence>
<protein>
    <recommendedName>
        <fullName evidence="5">Probable membrane transporter protein</fullName>
    </recommendedName>
</protein>